<protein>
    <recommendedName>
        <fullName evidence="3">Transposase</fullName>
    </recommendedName>
</protein>
<accession>A0AAX0WW53</accession>
<proteinExistence type="predicted"/>
<dbReference type="AlphaFoldDB" id="A0AAX0WW53"/>
<dbReference type="InterPro" id="IPR024096">
    <property type="entry name" value="NO_sig/Golgi_transp_ligand-bd"/>
</dbReference>
<keyword evidence="2" id="KW-1185">Reference proteome</keyword>
<evidence type="ECO:0008006" key="3">
    <source>
        <dbReference type="Google" id="ProtNLM"/>
    </source>
</evidence>
<comment type="caution">
    <text evidence="1">The sequence shown here is derived from an EMBL/GenBank/DDBJ whole genome shotgun (WGS) entry which is preliminary data.</text>
</comment>
<dbReference type="Proteomes" id="UP000192511">
    <property type="component" value="Unassembled WGS sequence"/>
</dbReference>
<evidence type="ECO:0000313" key="1">
    <source>
        <dbReference type="EMBL" id="PNL62283.1"/>
    </source>
</evidence>
<organism evidence="1 2">
    <name type="scientific">Legionella anisa</name>
    <dbReference type="NCBI Taxonomy" id="28082"/>
    <lineage>
        <taxon>Bacteria</taxon>
        <taxon>Pseudomonadati</taxon>
        <taxon>Pseudomonadota</taxon>
        <taxon>Gammaproteobacteria</taxon>
        <taxon>Legionellales</taxon>
        <taxon>Legionellaceae</taxon>
        <taxon>Legionella</taxon>
    </lineage>
</organism>
<reference evidence="1" key="1">
    <citation type="submission" date="2017-12" db="EMBL/GenBank/DDBJ databases">
        <title>FDA dAtabase for Regulatory Grade micrObial Sequences (FDA-ARGOS): Supporting development and validation of Infectious Disease Dx tests.</title>
        <authorList>
            <person name="Kerrigan L."/>
            <person name="Tallon L.J."/>
            <person name="Sadzewicz L."/>
            <person name="Sengamalay N."/>
            <person name="Ott S."/>
            <person name="Godinez A."/>
            <person name="Nagaraj S."/>
            <person name="Vavikolanu K."/>
            <person name="Vyas G."/>
            <person name="Nadendla S."/>
            <person name="Aluvathingal J."/>
            <person name="Sichtig H."/>
        </authorList>
    </citation>
    <scope>NUCLEOTIDE SEQUENCE [LARGE SCALE GENOMIC DNA]</scope>
    <source>
        <strain evidence="1">FDAARGOS_200</strain>
    </source>
</reference>
<evidence type="ECO:0000313" key="2">
    <source>
        <dbReference type="Proteomes" id="UP000192511"/>
    </source>
</evidence>
<sequence length="62" mass="7324">MKWDNIWTIDVIKIRIRTKISNKNNYKGNIMKGIVFTTLNDVVVNKYGLDTWEVLIKDVNHC</sequence>
<name>A0AAX0WW53_9GAMM</name>
<dbReference type="SUPFAM" id="SSF111126">
    <property type="entry name" value="Ligand-binding domain in the NO signalling and Golgi transport"/>
    <property type="match status" value="1"/>
</dbReference>
<gene>
    <name evidence="1" type="ORF">A6J39_014265</name>
</gene>
<dbReference type="EMBL" id="NBTX02000004">
    <property type="protein sequence ID" value="PNL62283.1"/>
    <property type="molecule type" value="Genomic_DNA"/>
</dbReference>